<name>A0A4U1L4D0_9SPHN</name>
<dbReference type="InterPro" id="IPR016181">
    <property type="entry name" value="Acyl_CoA_acyltransferase"/>
</dbReference>
<dbReference type="GO" id="GO:0016740">
    <property type="term" value="F:transferase activity"/>
    <property type="evidence" value="ECO:0007669"/>
    <property type="project" value="UniProtKB-KW"/>
</dbReference>
<dbReference type="OrthoDB" id="213519at2"/>
<dbReference type="SUPFAM" id="SSF55729">
    <property type="entry name" value="Acyl-CoA N-acyltransferases (Nat)"/>
    <property type="match status" value="1"/>
</dbReference>
<sequence length="331" mass="36793">MLTSSTGPDCHQNDGWFDAWFAAFAPHAAREPGQPPMIEHMVRAGPLPLRARASATNVHSILYDWPAEIPLDAAGIAAHFADPRIAMLRFEYLDEGARLLAAARALSGHYALRIEPHAISPSVDCRAGFSTWFDARSKKLRYRLRTDRRSLIDGDGMHFTFDNGSAELDHRLNAMLAIERSGWKGRAGSAIADDPATDLFYRRLAHNAARAGALRIALLHRGEQLVAFEMGVVAARRLFLLKVGYDEAFAAHAPGNVLAAEHIRATCEDPAIDWYDKMGNGMTPAAYKLRFADTLAVRYRLTIYANGWRGRVARLHDSARAEAKRRLKRKP</sequence>
<keyword evidence="3" id="KW-1185">Reference proteome</keyword>
<feature type="domain" description="BioF2-like acetyltransferase" evidence="1">
    <location>
        <begin position="138"/>
        <end position="281"/>
    </location>
</feature>
<comment type="caution">
    <text evidence="2">The sequence shown here is derived from an EMBL/GenBank/DDBJ whole genome shotgun (WGS) entry which is preliminary data.</text>
</comment>
<dbReference type="InterPro" id="IPR038740">
    <property type="entry name" value="BioF2-like_GNAT_dom"/>
</dbReference>
<gene>
    <name evidence="2" type="ORF">FBR43_09850</name>
</gene>
<dbReference type="Gene3D" id="3.40.630.30">
    <property type="match status" value="1"/>
</dbReference>
<evidence type="ECO:0000313" key="3">
    <source>
        <dbReference type="Proteomes" id="UP000309138"/>
    </source>
</evidence>
<dbReference type="AlphaFoldDB" id="A0A4U1L4D0"/>
<dbReference type="Pfam" id="PF13480">
    <property type="entry name" value="Acetyltransf_6"/>
    <property type="match status" value="1"/>
</dbReference>
<dbReference type="EMBL" id="SWKR01000002">
    <property type="protein sequence ID" value="TKD51025.1"/>
    <property type="molecule type" value="Genomic_DNA"/>
</dbReference>
<protein>
    <submittedName>
        <fullName evidence="2">GNAT family N-acetyltransferase</fullName>
    </submittedName>
</protein>
<reference evidence="2 3" key="1">
    <citation type="submission" date="2019-04" db="EMBL/GenBank/DDBJ databases">
        <authorList>
            <person name="Yang Y."/>
            <person name="Wei D."/>
        </authorList>
    </citation>
    <scope>NUCLEOTIDE SEQUENCE [LARGE SCALE GENOMIC DNA]</scope>
    <source>
        <strain evidence="2 3">L-1-4w-11</strain>
    </source>
</reference>
<proteinExistence type="predicted"/>
<dbReference type="RefSeq" id="WP_136942973.1">
    <property type="nucleotide sequence ID" value="NZ_SWKR01000002.1"/>
</dbReference>
<keyword evidence="2" id="KW-0808">Transferase</keyword>
<dbReference type="Proteomes" id="UP000309138">
    <property type="component" value="Unassembled WGS sequence"/>
</dbReference>
<evidence type="ECO:0000313" key="2">
    <source>
        <dbReference type="EMBL" id="TKD51025.1"/>
    </source>
</evidence>
<evidence type="ECO:0000259" key="1">
    <source>
        <dbReference type="Pfam" id="PF13480"/>
    </source>
</evidence>
<organism evidence="2 3">
    <name type="scientific">Sphingomonas baiyangensis</name>
    <dbReference type="NCBI Taxonomy" id="2572576"/>
    <lineage>
        <taxon>Bacteria</taxon>
        <taxon>Pseudomonadati</taxon>
        <taxon>Pseudomonadota</taxon>
        <taxon>Alphaproteobacteria</taxon>
        <taxon>Sphingomonadales</taxon>
        <taxon>Sphingomonadaceae</taxon>
        <taxon>Sphingomonas</taxon>
    </lineage>
</organism>
<accession>A0A4U1L4D0</accession>